<proteinExistence type="predicted"/>
<sequence length="26" mass="3061">MVFFSSSNIVDYLGFHQTDVMQPKRL</sequence>
<dbReference type="PaxDb" id="8022-A0A060Z920"/>
<protein>
    <submittedName>
        <fullName evidence="1">Uncharacterized protein</fullName>
    </submittedName>
</protein>
<gene>
    <name evidence="1" type="ORF">GSONMT00031969001</name>
</gene>
<reference evidence="1" key="1">
    <citation type="journal article" date="2014" name="Nat. Commun.">
        <title>The rainbow trout genome provides novel insights into evolution after whole-genome duplication in vertebrates.</title>
        <authorList>
            <person name="Berthelot C."/>
            <person name="Brunet F."/>
            <person name="Chalopin D."/>
            <person name="Juanchich A."/>
            <person name="Bernard M."/>
            <person name="Noel B."/>
            <person name="Bento P."/>
            <person name="Da Silva C."/>
            <person name="Labadie K."/>
            <person name="Alberti A."/>
            <person name="Aury J.M."/>
            <person name="Louis A."/>
            <person name="Dehais P."/>
            <person name="Bardou P."/>
            <person name="Montfort J."/>
            <person name="Klopp C."/>
            <person name="Cabau C."/>
            <person name="Gaspin C."/>
            <person name="Thorgaard G.H."/>
            <person name="Boussaha M."/>
            <person name="Quillet E."/>
            <person name="Guyomard R."/>
            <person name="Galiana D."/>
            <person name="Bobe J."/>
            <person name="Volff J.N."/>
            <person name="Genet C."/>
            <person name="Wincker P."/>
            <person name="Jaillon O."/>
            <person name="Roest Crollius H."/>
            <person name="Guiguen Y."/>
        </authorList>
    </citation>
    <scope>NUCLEOTIDE SEQUENCE [LARGE SCALE GENOMIC DNA]</scope>
</reference>
<organism evidence="1 2">
    <name type="scientific">Oncorhynchus mykiss</name>
    <name type="common">Rainbow trout</name>
    <name type="synonym">Salmo gairdneri</name>
    <dbReference type="NCBI Taxonomy" id="8022"/>
    <lineage>
        <taxon>Eukaryota</taxon>
        <taxon>Metazoa</taxon>
        <taxon>Chordata</taxon>
        <taxon>Craniata</taxon>
        <taxon>Vertebrata</taxon>
        <taxon>Euteleostomi</taxon>
        <taxon>Actinopterygii</taxon>
        <taxon>Neopterygii</taxon>
        <taxon>Teleostei</taxon>
        <taxon>Protacanthopterygii</taxon>
        <taxon>Salmoniformes</taxon>
        <taxon>Salmonidae</taxon>
        <taxon>Salmoninae</taxon>
        <taxon>Oncorhynchus</taxon>
    </lineage>
</organism>
<dbReference type="Proteomes" id="UP000193380">
    <property type="component" value="Unassembled WGS sequence"/>
</dbReference>
<dbReference type="EMBL" id="FR932911">
    <property type="protein sequence ID" value="CDQ97755.1"/>
    <property type="molecule type" value="Genomic_DNA"/>
</dbReference>
<evidence type="ECO:0000313" key="2">
    <source>
        <dbReference type="Proteomes" id="UP000193380"/>
    </source>
</evidence>
<dbReference type="AlphaFoldDB" id="A0A060Z920"/>
<reference evidence="1" key="2">
    <citation type="submission" date="2014-03" db="EMBL/GenBank/DDBJ databases">
        <authorList>
            <person name="Genoscope - CEA"/>
        </authorList>
    </citation>
    <scope>NUCLEOTIDE SEQUENCE</scope>
</reference>
<evidence type="ECO:0000313" key="1">
    <source>
        <dbReference type="EMBL" id="CDQ97755.1"/>
    </source>
</evidence>
<name>A0A060Z920_ONCMY</name>
<accession>A0A060Z920</accession>